<evidence type="ECO:0000256" key="1">
    <source>
        <dbReference type="ARBA" id="ARBA00022475"/>
    </source>
</evidence>
<dbReference type="Pfam" id="PF07584">
    <property type="entry name" value="BatA"/>
    <property type="match status" value="1"/>
</dbReference>
<evidence type="ECO:0000256" key="5">
    <source>
        <dbReference type="SAM" id="Phobius"/>
    </source>
</evidence>
<dbReference type="SUPFAM" id="SSF53300">
    <property type="entry name" value="vWA-like"/>
    <property type="match status" value="1"/>
</dbReference>
<dbReference type="InterPro" id="IPR002035">
    <property type="entry name" value="VWF_A"/>
</dbReference>
<gene>
    <name evidence="7" type="ORF">VW23_005805</name>
</gene>
<name>A0A1E5XHZ2_9HYPH</name>
<dbReference type="PANTHER" id="PTHR22550">
    <property type="entry name" value="SPORE GERMINATION PROTEIN"/>
    <property type="match status" value="1"/>
</dbReference>
<dbReference type="GO" id="GO:0005524">
    <property type="term" value="F:ATP binding"/>
    <property type="evidence" value="ECO:0007669"/>
    <property type="project" value="UniProtKB-KW"/>
</dbReference>
<dbReference type="Gene3D" id="3.40.50.410">
    <property type="entry name" value="von Willebrand factor, type A domain"/>
    <property type="match status" value="1"/>
</dbReference>
<dbReference type="SMART" id="SM00327">
    <property type="entry name" value="VWA"/>
    <property type="match status" value="1"/>
</dbReference>
<evidence type="ECO:0000313" key="7">
    <source>
        <dbReference type="EMBL" id="OEO28220.1"/>
    </source>
</evidence>
<keyword evidence="1" id="KW-1003">Cell membrane</keyword>
<dbReference type="Pfam" id="PF00092">
    <property type="entry name" value="VWA"/>
    <property type="match status" value="1"/>
</dbReference>
<keyword evidence="4 5" id="KW-0472">Membrane</keyword>
<evidence type="ECO:0000256" key="2">
    <source>
        <dbReference type="ARBA" id="ARBA00022692"/>
    </source>
</evidence>
<evidence type="ECO:0000256" key="4">
    <source>
        <dbReference type="ARBA" id="ARBA00023136"/>
    </source>
</evidence>
<dbReference type="InterPro" id="IPR036465">
    <property type="entry name" value="vWFA_dom_sf"/>
</dbReference>
<keyword evidence="3 5" id="KW-1133">Transmembrane helix</keyword>
<dbReference type="Pfam" id="PF13519">
    <property type="entry name" value="VWA_2"/>
    <property type="match status" value="1"/>
</dbReference>
<dbReference type="EMBL" id="LAJE02000387">
    <property type="protein sequence ID" value="OEO28220.1"/>
    <property type="molecule type" value="Genomic_DNA"/>
</dbReference>
<dbReference type="RefSeq" id="WP_069912458.1">
    <property type="nucleotide sequence ID" value="NZ_LAJE02000387.1"/>
</dbReference>
<keyword evidence="8" id="KW-1185">Reference proteome</keyword>
<dbReference type="InterPro" id="IPR024163">
    <property type="entry name" value="Aerotolerance_reg_N"/>
</dbReference>
<dbReference type="AlphaFoldDB" id="A0A1E5XHZ2"/>
<feature type="transmembrane region" description="Helical" evidence="5">
    <location>
        <begin position="56"/>
        <end position="77"/>
    </location>
</feature>
<comment type="caution">
    <text evidence="7">The sequence shown here is derived from an EMBL/GenBank/DDBJ whole genome shotgun (WGS) entry which is preliminary data.</text>
</comment>
<protein>
    <submittedName>
        <fullName evidence="7">ABC transporter ATP-binding protein</fullName>
    </submittedName>
</protein>
<keyword evidence="7" id="KW-0067">ATP-binding</keyword>
<dbReference type="InterPro" id="IPR050768">
    <property type="entry name" value="UPF0353/GerABKA_families"/>
</dbReference>
<evidence type="ECO:0000313" key="8">
    <source>
        <dbReference type="Proteomes" id="UP000095463"/>
    </source>
</evidence>
<reference evidence="7 8" key="1">
    <citation type="journal article" date="2015" name="Genome Announc.">
        <title>Genome Assemblies of Three Soil-Associated Devosia species: D. insulae, D. limi, and D. soli.</title>
        <authorList>
            <person name="Hassan Y.I."/>
            <person name="Lepp D."/>
            <person name="Zhou T."/>
        </authorList>
    </citation>
    <scope>NUCLEOTIDE SEQUENCE [LARGE SCALE GENOMIC DNA]</scope>
    <source>
        <strain evidence="7 8">DS-56</strain>
    </source>
</reference>
<sequence>MTFIWMDMLWLLLLVPLLIGAYIWLLRRRKKAALRYANLAIVKQAMGKGIGWRRHVPPLLLLAALTVLIVAVARPAAVVELASSRATVILSMDVSGSMRARDVEPSRIVAAQEAAKEFIRKQPADVQVGIVAFASAAVLVQAPTIDREALYQAINSFDLRRGTAVGSGVLVALATIFPEQNFDLDGSGNQRDQLGLPSFGGERLGVSGGADGLLSGTPAEPMAKHLPVEPGSYESAVVILLTDGATTTGPDPVAAGRLAGDYGVKVFTVGFGSASGDVVDFGGRSMRAQLDATTLQAIADATEGEYYEATSASDLAGVYDSLSTRLISEKKLTEIAFIFAGVGALLAMAAAALSMLWFGRIA</sequence>
<organism evidence="7 8">
    <name type="scientific">Devosia insulae DS-56</name>
    <dbReference type="NCBI Taxonomy" id="1116389"/>
    <lineage>
        <taxon>Bacteria</taxon>
        <taxon>Pseudomonadati</taxon>
        <taxon>Pseudomonadota</taxon>
        <taxon>Alphaproteobacteria</taxon>
        <taxon>Hyphomicrobiales</taxon>
        <taxon>Devosiaceae</taxon>
        <taxon>Devosia</taxon>
    </lineage>
</organism>
<evidence type="ECO:0000256" key="3">
    <source>
        <dbReference type="ARBA" id="ARBA00022989"/>
    </source>
</evidence>
<keyword evidence="7" id="KW-0547">Nucleotide-binding</keyword>
<feature type="transmembrane region" description="Helical" evidence="5">
    <location>
        <begin position="335"/>
        <end position="358"/>
    </location>
</feature>
<feature type="transmembrane region" description="Helical" evidence="5">
    <location>
        <begin position="6"/>
        <end position="26"/>
    </location>
</feature>
<keyword evidence="2 5" id="KW-0812">Transmembrane</keyword>
<dbReference type="OrthoDB" id="9807628at2"/>
<dbReference type="PROSITE" id="PS50234">
    <property type="entry name" value="VWFA"/>
    <property type="match status" value="1"/>
</dbReference>
<dbReference type="PANTHER" id="PTHR22550:SF5">
    <property type="entry name" value="LEUCINE ZIPPER PROTEIN 4"/>
    <property type="match status" value="1"/>
</dbReference>
<feature type="domain" description="VWFA" evidence="6">
    <location>
        <begin position="87"/>
        <end position="322"/>
    </location>
</feature>
<dbReference type="Proteomes" id="UP000095463">
    <property type="component" value="Unassembled WGS sequence"/>
</dbReference>
<evidence type="ECO:0000259" key="6">
    <source>
        <dbReference type="PROSITE" id="PS50234"/>
    </source>
</evidence>
<accession>A0A1E5XHZ2</accession>
<proteinExistence type="predicted"/>